<dbReference type="eggNOG" id="COG0304">
    <property type="taxonomic scope" value="Bacteria"/>
</dbReference>
<organism evidence="5 6">
    <name type="scientific">Gloeothece citriformis (strain PCC 7424)</name>
    <name type="common">Cyanothece sp. (strain PCC 7424)</name>
    <dbReference type="NCBI Taxonomy" id="65393"/>
    <lineage>
        <taxon>Bacteria</taxon>
        <taxon>Bacillati</taxon>
        <taxon>Cyanobacteriota</taxon>
        <taxon>Cyanophyceae</taxon>
        <taxon>Oscillatoriophycideae</taxon>
        <taxon>Chroococcales</taxon>
        <taxon>Aphanothecaceae</taxon>
        <taxon>Gloeothece</taxon>
        <taxon>Gloeothece citriformis</taxon>
    </lineage>
</organism>
<dbReference type="InterPro" id="IPR018201">
    <property type="entry name" value="Ketoacyl_synth_AS"/>
</dbReference>
<dbReference type="STRING" id="65393.PCC7424_0582"/>
<evidence type="ECO:0000256" key="3">
    <source>
        <dbReference type="RuleBase" id="RU003694"/>
    </source>
</evidence>
<keyword evidence="6" id="KW-1185">Reference proteome</keyword>
<evidence type="ECO:0000256" key="1">
    <source>
        <dbReference type="ARBA" id="ARBA00008467"/>
    </source>
</evidence>
<dbReference type="Pfam" id="PF00109">
    <property type="entry name" value="ketoacyl-synt"/>
    <property type="match status" value="1"/>
</dbReference>
<dbReference type="PANTHER" id="PTHR11712">
    <property type="entry name" value="POLYKETIDE SYNTHASE-RELATED"/>
    <property type="match status" value="1"/>
</dbReference>
<dbReference type="SUPFAM" id="SSF53901">
    <property type="entry name" value="Thiolase-like"/>
    <property type="match status" value="2"/>
</dbReference>
<dbReference type="HOGENOM" id="CLU_000022_69_2_3"/>
<dbReference type="GO" id="GO:0006633">
    <property type="term" value="P:fatty acid biosynthetic process"/>
    <property type="evidence" value="ECO:0007669"/>
    <property type="project" value="InterPro"/>
</dbReference>
<dbReference type="AlphaFoldDB" id="B7KEL8"/>
<name>B7KEL8_GLOC7</name>
<dbReference type="PANTHER" id="PTHR11712:SF347">
    <property type="entry name" value="BETA KETOACYL-ACYL CARRIER PROTEIN SYNTHASE"/>
    <property type="match status" value="1"/>
</dbReference>
<keyword evidence="2 3" id="KW-0808">Transferase</keyword>
<reference evidence="6" key="1">
    <citation type="journal article" date="2011" name="MBio">
        <title>Novel metabolic attributes of the genus Cyanothece, comprising a group of unicellular nitrogen-fixing Cyanobacteria.</title>
        <authorList>
            <person name="Bandyopadhyay A."/>
            <person name="Elvitigala T."/>
            <person name="Welsh E."/>
            <person name="Stockel J."/>
            <person name="Liberton M."/>
            <person name="Min H."/>
            <person name="Sherman L.A."/>
            <person name="Pakrasi H.B."/>
        </authorList>
    </citation>
    <scope>NUCLEOTIDE SEQUENCE [LARGE SCALE GENOMIC DNA]</scope>
    <source>
        <strain evidence="6">PCC 7424</strain>
    </source>
</reference>
<dbReference type="InterPro" id="IPR020841">
    <property type="entry name" value="PKS_Beta-ketoAc_synthase_dom"/>
</dbReference>
<dbReference type="InterPro" id="IPR016039">
    <property type="entry name" value="Thiolase-like"/>
</dbReference>
<dbReference type="Gene3D" id="3.40.47.10">
    <property type="match status" value="1"/>
</dbReference>
<evidence type="ECO:0000256" key="2">
    <source>
        <dbReference type="ARBA" id="ARBA00022679"/>
    </source>
</evidence>
<comment type="similarity">
    <text evidence="1 3">Belongs to the thiolase-like superfamily. Beta-ketoacyl-ACP synthases family.</text>
</comment>
<dbReference type="NCBIfam" id="NF004618">
    <property type="entry name" value="PRK05952.1"/>
    <property type="match status" value="1"/>
</dbReference>
<proteinExistence type="inferred from homology"/>
<evidence type="ECO:0000313" key="5">
    <source>
        <dbReference type="EMBL" id="ACK69043.1"/>
    </source>
</evidence>
<dbReference type="GO" id="GO:0004315">
    <property type="term" value="F:3-oxoacyl-[acyl-carrier-protein] synthase activity"/>
    <property type="evidence" value="ECO:0007669"/>
    <property type="project" value="InterPro"/>
</dbReference>
<dbReference type="SMART" id="SM00825">
    <property type="entry name" value="PKS_KS"/>
    <property type="match status" value="1"/>
</dbReference>
<dbReference type="InterPro" id="IPR000794">
    <property type="entry name" value="Beta-ketoacyl_synthase"/>
</dbReference>
<feature type="domain" description="Ketosynthase family 3 (KS3)" evidence="4">
    <location>
        <begin position="1"/>
        <end position="365"/>
    </location>
</feature>
<sequence length="365" mass="38624">MSVVITGVGLISCLGDLSESWQSLLTGKSGLKLHQPFPALPPRPMGLIGKTPVNLSYLSETVVKAALKQAQLSLPLRDCGVVIGSSRGCQGIWEQGLTASWLDTLPHQSAIAAARLIESEGPVLAPMAACATGMWAIAQGVELIEQGRCERVIAGAVESPITPLTLASFEKMGALATTGCYPFDKHREGLVLGEGGAVFVLESEALAQGRGASIYGRILGFGLSCDAYHVSTPEPSFKNAAIAVKSCLERSGLQPRDIDYIHTHGTSTQLNDRREAQLIQQLFSHRVGVSSTKGATGHTLGASGAMALAFCVLALHHQQLPPCVGLRNSDFDLNFITQPYQQDVKSVLCFCFGFGGQNAIIALNN</sequence>
<evidence type="ECO:0000313" key="6">
    <source>
        <dbReference type="Proteomes" id="UP000002384"/>
    </source>
</evidence>
<dbReference type="PROSITE" id="PS52004">
    <property type="entry name" value="KS3_2"/>
    <property type="match status" value="1"/>
</dbReference>
<dbReference type="Proteomes" id="UP000002384">
    <property type="component" value="Chromosome"/>
</dbReference>
<dbReference type="Pfam" id="PF02801">
    <property type="entry name" value="Ketoacyl-synt_C"/>
    <property type="match status" value="1"/>
</dbReference>
<evidence type="ECO:0000259" key="4">
    <source>
        <dbReference type="PROSITE" id="PS52004"/>
    </source>
</evidence>
<dbReference type="PROSITE" id="PS00606">
    <property type="entry name" value="KS3_1"/>
    <property type="match status" value="1"/>
</dbReference>
<protein>
    <submittedName>
        <fullName evidence="5">Beta-ketoacyl synthase</fullName>
    </submittedName>
</protein>
<dbReference type="OrthoDB" id="9808669at2"/>
<dbReference type="InterPro" id="IPR014030">
    <property type="entry name" value="Ketoacyl_synth_N"/>
</dbReference>
<dbReference type="InterPro" id="IPR014031">
    <property type="entry name" value="Ketoacyl_synth_C"/>
</dbReference>
<accession>B7KEL8</accession>
<dbReference type="CDD" id="cd00834">
    <property type="entry name" value="KAS_I_II"/>
    <property type="match status" value="1"/>
</dbReference>
<gene>
    <name evidence="5" type="ordered locus">PCC7424_0582</name>
</gene>
<dbReference type="RefSeq" id="WP_012597990.1">
    <property type="nucleotide sequence ID" value="NC_011729.1"/>
</dbReference>
<dbReference type="EMBL" id="CP001291">
    <property type="protein sequence ID" value="ACK69043.1"/>
    <property type="molecule type" value="Genomic_DNA"/>
</dbReference>
<dbReference type="KEGG" id="cyc:PCC7424_0582"/>